<reference evidence="3 5" key="2">
    <citation type="submission" date="2019-11" db="EMBL/GenBank/DDBJ databases">
        <title>Streptococcis sp. isolated from the respiratory tract of Marmot.</title>
        <authorList>
            <person name="Zhang G."/>
        </authorList>
    </citation>
    <scope>NUCLEOTIDE SEQUENCE [LARGE SCALE GENOMIC DNA]</scope>
    <source>
        <strain evidence="3">Zg-86</strain>
        <strain evidence="5">zg-86</strain>
    </source>
</reference>
<feature type="compositionally biased region" description="Basic and acidic residues" evidence="1">
    <location>
        <begin position="351"/>
        <end position="361"/>
    </location>
</feature>
<dbReference type="EMBL" id="WLCG01000006">
    <property type="protein sequence ID" value="MTB64333.1"/>
    <property type="molecule type" value="Genomic_DNA"/>
</dbReference>
<dbReference type="EMBL" id="WUBJ01000005">
    <property type="protein sequence ID" value="MWV56362.1"/>
    <property type="molecule type" value="Genomic_DNA"/>
</dbReference>
<protein>
    <submittedName>
        <fullName evidence="4">Replication initiation/membrane attachment protein</fullName>
    </submittedName>
</protein>
<dbReference type="Pfam" id="PF25888">
    <property type="entry name" value="WHD_DnaB"/>
    <property type="match status" value="1"/>
</dbReference>
<evidence type="ECO:0000313" key="3">
    <source>
        <dbReference type="EMBL" id="MTB64333.1"/>
    </source>
</evidence>
<dbReference type="Proteomes" id="UP000435423">
    <property type="component" value="Unassembled WGS sequence"/>
</dbReference>
<keyword evidence="5" id="KW-1185">Reference proteome</keyword>
<evidence type="ECO:0000313" key="4">
    <source>
        <dbReference type="EMBL" id="MWV56362.1"/>
    </source>
</evidence>
<evidence type="ECO:0000256" key="1">
    <source>
        <dbReference type="SAM" id="MobiDB-lite"/>
    </source>
</evidence>
<evidence type="ECO:0000313" key="5">
    <source>
        <dbReference type="Proteomes" id="UP000435060"/>
    </source>
</evidence>
<feature type="region of interest" description="Disordered" evidence="1">
    <location>
        <begin position="325"/>
        <end position="363"/>
    </location>
</feature>
<proteinExistence type="predicted"/>
<dbReference type="AlphaFoldDB" id="A0A6I4RTR3"/>
<evidence type="ECO:0000313" key="6">
    <source>
        <dbReference type="Proteomes" id="UP000435423"/>
    </source>
</evidence>
<dbReference type="Proteomes" id="UP000435060">
    <property type="component" value="Unassembled WGS sequence"/>
</dbReference>
<feature type="domain" description="Replicative helicase loading/DNA remodeling protein DnaB N-terminal winged helix" evidence="2">
    <location>
        <begin position="1"/>
        <end position="223"/>
    </location>
</feature>
<sequence>MKPNDLYSYIRKNVVSPNWLSFILCYQPIIGLEAAAVYQFLWASYDHGAGKYPLSRILNHVNMGIPHLEQTLDVLGAMQLLAIYQKGDSYVFRLAEPLAKEDFLDNPLYQKLLAKKIGEPAVEELIVSKPVTDTEVTKSFSDVFSMTGDIPLKPFQNSSFDLQAFKTMMARDQLRFQNERDDVIALYHLAEKNGWDWTQTYTIAKETANGQVIRVNRMEQKVEVKPVVVTGLTKQEQAIVRESRAKTALEFLTLLKETRHATVTMSERKCLQQLVDLGLLDEVINVIVLYTFNKIDSANLQEAYALKLGNDFSYKQIRSAEQAVQHLRDSKGQGRKKQDAPAKKSNVPEWSKQEVKTERTEQGQAELAALYRELEAMETKGEG</sequence>
<dbReference type="InterPro" id="IPR058660">
    <property type="entry name" value="WHD_DnaB"/>
</dbReference>
<evidence type="ECO:0000259" key="2">
    <source>
        <dbReference type="Pfam" id="PF25888"/>
    </source>
</evidence>
<organism evidence="4 6">
    <name type="scientific">Streptococcus zhangguiae</name>
    <dbReference type="NCBI Taxonomy" id="2664091"/>
    <lineage>
        <taxon>Bacteria</taxon>
        <taxon>Bacillati</taxon>
        <taxon>Bacillota</taxon>
        <taxon>Bacilli</taxon>
        <taxon>Lactobacillales</taxon>
        <taxon>Streptococcaceae</taxon>
        <taxon>Streptococcus</taxon>
    </lineage>
</organism>
<gene>
    <name evidence="3" type="ORF">GGG87_04905</name>
    <name evidence="4" type="ORF">GGH11_05175</name>
</gene>
<name>A0A6I4RTR3_9STRE</name>
<comment type="caution">
    <text evidence="4">The sequence shown here is derived from an EMBL/GenBank/DDBJ whole genome shotgun (WGS) entry which is preliminary data.</text>
</comment>
<feature type="compositionally biased region" description="Basic and acidic residues" evidence="1">
    <location>
        <begin position="326"/>
        <end position="342"/>
    </location>
</feature>
<accession>A0A6I4RTR3</accession>
<dbReference type="RefSeq" id="WP_154608313.1">
    <property type="nucleotide sequence ID" value="NZ_CP072115.1"/>
</dbReference>
<reference evidence="4 6" key="1">
    <citation type="submission" date="2019-10" db="EMBL/GenBank/DDBJ databases">
        <title>Streptococcis sp, isolated from the respiratory tract of Marmot.</title>
        <authorList>
            <person name="Zhang G."/>
        </authorList>
    </citation>
    <scope>NUCLEOTIDE SEQUENCE [LARGE SCALE GENOMIC DNA]</scope>
    <source>
        <strain evidence="4">Zg-70</strain>
        <strain evidence="6">zg-70</strain>
    </source>
</reference>